<accession>A0A9D2MW55</accession>
<dbReference type="AlphaFoldDB" id="A0A9D2MW55"/>
<reference evidence="2" key="1">
    <citation type="journal article" date="2021" name="PeerJ">
        <title>Extensive microbial diversity within the chicken gut microbiome revealed by metagenomics and culture.</title>
        <authorList>
            <person name="Gilroy R."/>
            <person name="Ravi A."/>
            <person name="Getino M."/>
            <person name="Pursley I."/>
            <person name="Horton D.L."/>
            <person name="Alikhan N.F."/>
            <person name="Baker D."/>
            <person name="Gharbi K."/>
            <person name="Hall N."/>
            <person name="Watson M."/>
            <person name="Adriaenssens E.M."/>
            <person name="Foster-Nyarko E."/>
            <person name="Jarju S."/>
            <person name="Secka A."/>
            <person name="Antonio M."/>
            <person name="Oren A."/>
            <person name="Chaudhuri R.R."/>
            <person name="La Ragione R."/>
            <person name="Hildebrand F."/>
            <person name="Pallen M.J."/>
        </authorList>
    </citation>
    <scope>NUCLEOTIDE SEQUENCE</scope>
    <source>
        <strain evidence="2">CHK185-1770</strain>
    </source>
</reference>
<evidence type="ECO:0000256" key="1">
    <source>
        <dbReference type="SAM" id="Phobius"/>
    </source>
</evidence>
<organism evidence="2 3">
    <name type="scientific">Candidatus Acutalibacter pullicola</name>
    <dbReference type="NCBI Taxonomy" id="2838417"/>
    <lineage>
        <taxon>Bacteria</taxon>
        <taxon>Bacillati</taxon>
        <taxon>Bacillota</taxon>
        <taxon>Clostridia</taxon>
        <taxon>Eubacteriales</taxon>
        <taxon>Acutalibacteraceae</taxon>
        <taxon>Acutalibacter</taxon>
    </lineage>
</organism>
<feature type="transmembrane region" description="Helical" evidence="1">
    <location>
        <begin position="88"/>
        <end position="111"/>
    </location>
</feature>
<feature type="transmembrane region" description="Helical" evidence="1">
    <location>
        <begin position="344"/>
        <end position="368"/>
    </location>
</feature>
<evidence type="ECO:0008006" key="4">
    <source>
        <dbReference type="Google" id="ProtNLM"/>
    </source>
</evidence>
<name>A0A9D2MW55_9FIRM</name>
<reference evidence="2" key="2">
    <citation type="submission" date="2021-04" db="EMBL/GenBank/DDBJ databases">
        <authorList>
            <person name="Gilroy R."/>
        </authorList>
    </citation>
    <scope>NUCLEOTIDE SEQUENCE</scope>
    <source>
        <strain evidence="2">CHK185-1770</strain>
    </source>
</reference>
<feature type="transmembrane region" description="Helical" evidence="1">
    <location>
        <begin position="307"/>
        <end position="324"/>
    </location>
</feature>
<feature type="transmembrane region" description="Helical" evidence="1">
    <location>
        <begin position="208"/>
        <end position="226"/>
    </location>
</feature>
<evidence type="ECO:0000313" key="3">
    <source>
        <dbReference type="Proteomes" id="UP000826793"/>
    </source>
</evidence>
<protein>
    <recommendedName>
        <fullName evidence="4">Sporulation integral membrane protein YlbJ</fullName>
    </recommendedName>
</protein>
<dbReference type="EMBL" id="DWXG01000038">
    <property type="protein sequence ID" value="HJB97888.1"/>
    <property type="molecule type" value="Genomic_DNA"/>
</dbReference>
<keyword evidence="1" id="KW-1133">Transmembrane helix</keyword>
<sequence length="392" mass="41531">MAALHLSPSIPRRPSLRHLPAALGLALWGVGLLVWPGFVRDSVAQSTLYCITSLVPSLFPFMVLVSACMRSPGGAALGKLLSPLTRRVFRLPACCGAALLLSFFGGYPAGARCVSLLWEQQAISREQAGRMLLFCINPGPAFVVTFLGYGVLGSPAQGWLLFFSVSLGSLLLGLLSGLGKPLPPQEETRAAPPPAGVLPAAVWDASSAVVKMCGCILLFAGWSALLRGSGLWQEAVGLLSSTGVLSREAAAVCLSFFLEVTGGTGEAARLGAGTALYALGLGFGGLCIHLQVFSFFHDFPCPRWKFFLFRLLHGIGSLGIYLIWERLLPRESQLVWASAAVPLSYGGTASTWAGGLSLVLLCGAFLVFTSQAQKGKDPLRPRKNHGTMEQEN</sequence>
<gene>
    <name evidence="2" type="ORF">H9710_04830</name>
</gene>
<keyword evidence="1" id="KW-0812">Transmembrane</keyword>
<comment type="caution">
    <text evidence="2">The sequence shown here is derived from an EMBL/GenBank/DDBJ whole genome shotgun (WGS) entry which is preliminary data.</text>
</comment>
<feature type="transmembrane region" description="Helical" evidence="1">
    <location>
        <begin position="270"/>
        <end position="295"/>
    </location>
</feature>
<feature type="transmembrane region" description="Helical" evidence="1">
    <location>
        <begin position="159"/>
        <end position="179"/>
    </location>
</feature>
<keyword evidence="1" id="KW-0472">Membrane</keyword>
<feature type="transmembrane region" description="Helical" evidence="1">
    <location>
        <begin position="46"/>
        <end position="67"/>
    </location>
</feature>
<feature type="transmembrane region" description="Helical" evidence="1">
    <location>
        <begin position="21"/>
        <end position="40"/>
    </location>
</feature>
<dbReference type="Proteomes" id="UP000826793">
    <property type="component" value="Unassembled WGS sequence"/>
</dbReference>
<evidence type="ECO:0000313" key="2">
    <source>
        <dbReference type="EMBL" id="HJB97888.1"/>
    </source>
</evidence>
<feature type="transmembrane region" description="Helical" evidence="1">
    <location>
        <begin position="131"/>
        <end position="152"/>
    </location>
</feature>
<proteinExistence type="predicted"/>